<evidence type="ECO:0000313" key="2">
    <source>
        <dbReference type="EMBL" id="GBP00276.1"/>
    </source>
</evidence>
<organism evidence="2 3">
    <name type="scientific">Eumeta variegata</name>
    <name type="common">Bagworm moth</name>
    <name type="synonym">Eumeta japonica</name>
    <dbReference type="NCBI Taxonomy" id="151549"/>
    <lineage>
        <taxon>Eukaryota</taxon>
        <taxon>Metazoa</taxon>
        <taxon>Ecdysozoa</taxon>
        <taxon>Arthropoda</taxon>
        <taxon>Hexapoda</taxon>
        <taxon>Insecta</taxon>
        <taxon>Pterygota</taxon>
        <taxon>Neoptera</taxon>
        <taxon>Endopterygota</taxon>
        <taxon>Lepidoptera</taxon>
        <taxon>Glossata</taxon>
        <taxon>Ditrysia</taxon>
        <taxon>Tineoidea</taxon>
        <taxon>Psychidae</taxon>
        <taxon>Oiketicinae</taxon>
        <taxon>Eumeta</taxon>
    </lineage>
</organism>
<proteinExistence type="predicted"/>
<evidence type="ECO:0000256" key="1">
    <source>
        <dbReference type="SAM" id="MobiDB-lite"/>
    </source>
</evidence>
<reference evidence="2 3" key="1">
    <citation type="journal article" date="2019" name="Commun. Biol.">
        <title>The bagworm genome reveals a unique fibroin gene that provides high tensile strength.</title>
        <authorList>
            <person name="Kono N."/>
            <person name="Nakamura H."/>
            <person name="Ohtoshi R."/>
            <person name="Tomita M."/>
            <person name="Numata K."/>
            <person name="Arakawa K."/>
        </authorList>
    </citation>
    <scope>NUCLEOTIDE SEQUENCE [LARGE SCALE GENOMIC DNA]</scope>
</reference>
<dbReference type="EMBL" id="BGZK01009952">
    <property type="protein sequence ID" value="GBP00276.1"/>
    <property type="molecule type" value="Genomic_DNA"/>
</dbReference>
<protein>
    <submittedName>
        <fullName evidence="2">Uncharacterized protein</fullName>
    </submittedName>
</protein>
<sequence length="86" mass="10297">PEQNTKISASFCSEPLHNIRRSERKLYFAMERADLIHPKERERMPLGPLNENKFDMKTRSRLVRKPDHYVQSKAFVRERHSCKLDT</sequence>
<evidence type="ECO:0000313" key="3">
    <source>
        <dbReference type="Proteomes" id="UP000299102"/>
    </source>
</evidence>
<comment type="caution">
    <text evidence="2">The sequence shown here is derived from an EMBL/GenBank/DDBJ whole genome shotgun (WGS) entry which is preliminary data.</text>
</comment>
<accession>A0A4C1SEH9</accession>
<name>A0A4C1SEH9_EUMVA</name>
<feature type="region of interest" description="Disordered" evidence="1">
    <location>
        <begin position="41"/>
        <end position="60"/>
    </location>
</feature>
<gene>
    <name evidence="2" type="ORF">EVAR_73216_1</name>
</gene>
<keyword evidence="3" id="KW-1185">Reference proteome</keyword>
<dbReference type="Proteomes" id="UP000299102">
    <property type="component" value="Unassembled WGS sequence"/>
</dbReference>
<feature type="non-terminal residue" evidence="2">
    <location>
        <position position="1"/>
    </location>
</feature>
<dbReference type="AlphaFoldDB" id="A0A4C1SEH9"/>